<proteinExistence type="predicted"/>
<name>A0A0E9T7X8_ANGAN</name>
<dbReference type="EMBL" id="GBXM01058803">
    <property type="protein sequence ID" value="JAH49774.1"/>
    <property type="molecule type" value="Transcribed_RNA"/>
</dbReference>
<reference evidence="1" key="2">
    <citation type="journal article" date="2015" name="Fish Shellfish Immunol.">
        <title>Early steps in the European eel (Anguilla anguilla)-Vibrio vulnificus interaction in the gills: Role of the RtxA13 toxin.</title>
        <authorList>
            <person name="Callol A."/>
            <person name="Pajuelo D."/>
            <person name="Ebbesson L."/>
            <person name="Teles M."/>
            <person name="MacKenzie S."/>
            <person name="Amaro C."/>
        </authorList>
    </citation>
    <scope>NUCLEOTIDE SEQUENCE</scope>
</reference>
<dbReference type="AlphaFoldDB" id="A0A0E9T7X8"/>
<accession>A0A0E9T7X8</accession>
<reference evidence="1" key="1">
    <citation type="submission" date="2014-11" db="EMBL/GenBank/DDBJ databases">
        <authorList>
            <person name="Amaro Gonzalez C."/>
        </authorList>
    </citation>
    <scope>NUCLEOTIDE SEQUENCE</scope>
</reference>
<sequence>MTQNLIRTDINNDSTQQQRGLFFNSIVTELSTREMMSCVERAFYHQMSECLSSSSGIEKQQNNAG</sequence>
<evidence type="ECO:0000313" key="1">
    <source>
        <dbReference type="EMBL" id="JAH49774.1"/>
    </source>
</evidence>
<organism evidence="1">
    <name type="scientific">Anguilla anguilla</name>
    <name type="common">European freshwater eel</name>
    <name type="synonym">Muraena anguilla</name>
    <dbReference type="NCBI Taxonomy" id="7936"/>
    <lineage>
        <taxon>Eukaryota</taxon>
        <taxon>Metazoa</taxon>
        <taxon>Chordata</taxon>
        <taxon>Craniata</taxon>
        <taxon>Vertebrata</taxon>
        <taxon>Euteleostomi</taxon>
        <taxon>Actinopterygii</taxon>
        <taxon>Neopterygii</taxon>
        <taxon>Teleostei</taxon>
        <taxon>Anguilliformes</taxon>
        <taxon>Anguillidae</taxon>
        <taxon>Anguilla</taxon>
    </lineage>
</organism>
<protein>
    <submittedName>
        <fullName evidence="1">Uncharacterized protein</fullName>
    </submittedName>
</protein>